<gene>
    <name evidence="1" type="ORF">MNBD_BACTEROID07-1154</name>
</gene>
<dbReference type="InterPro" id="IPR019734">
    <property type="entry name" value="TPR_rpt"/>
</dbReference>
<dbReference type="Pfam" id="PF07676">
    <property type="entry name" value="PD40"/>
    <property type="match status" value="2"/>
</dbReference>
<dbReference type="InterPro" id="IPR011042">
    <property type="entry name" value="6-blade_b-propeller_TolB-like"/>
</dbReference>
<dbReference type="InterPro" id="IPR011990">
    <property type="entry name" value="TPR-like_helical_dom_sf"/>
</dbReference>
<organism evidence="1">
    <name type="scientific">hydrothermal vent metagenome</name>
    <dbReference type="NCBI Taxonomy" id="652676"/>
    <lineage>
        <taxon>unclassified sequences</taxon>
        <taxon>metagenomes</taxon>
        <taxon>ecological metagenomes</taxon>
    </lineage>
</organism>
<dbReference type="AlphaFoldDB" id="A0A3B0UPS7"/>
<dbReference type="Gene3D" id="1.25.40.10">
    <property type="entry name" value="Tetratricopeptide repeat domain"/>
    <property type="match status" value="1"/>
</dbReference>
<sequence length="381" mass="43705">MPQVLHRYVVAFLFLIFLFAPYFVTRVQAQSHPDKKATKIFRQAEAAYQINHYLRAEFYLTKVLKRDTGFVKAYFLQGDIFASRQQFDKAISSYRQALSFDSVSWPVIYFVLAGWEYKTGDYTASLRDVQRFMKLNNEHSVRYQKAEKLLKKAVFATYAVAHPEKTSLTKLNSGINSPANEYINFVDEEQKQLIFTRKVMAYIQGKPVYKEHFYRTLRNDGRWQPPKKMLFSWDSTLNMGGMSLSADGRAMYFTGCYWPHSFGSCDIYVSRKLGKHWQFPKHLNGNVNTSGWDSQAVISSDKKRLFFASKRSGGLGGSDIWMCARQTNGRWGKAVNLGDSVNTPGNEMAPFLFADGRTLYFSSDGQTGLGGYDLYVSREDS</sequence>
<dbReference type="SUPFAM" id="SSF82171">
    <property type="entry name" value="DPP6 N-terminal domain-like"/>
    <property type="match status" value="1"/>
</dbReference>
<reference evidence="1" key="1">
    <citation type="submission" date="2018-06" db="EMBL/GenBank/DDBJ databases">
        <authorList>
            <person name="Zhirakovskaya E."/>
        </authorList>
    </citation>
    <scope>NUCLEOTIDE SEQUENCE</scope>
</reference>
<evidence type="ECO:0000313" key="1">
    <source>
        <dbReference type="EMBL" id="VAW30243.1"/>
    </source>
</evidence>
<protein>
    <submittedName>
        <fullName evidence="1">Uncharacterized protein</fullName>
    </submittedName>
</protein>
<name>A0A3B0UPS7_9ZZZZ</name>
<dbReference type="Gene3D" id="2.120.10.30">
    <property type="entry name" value="TolB, C-terminal domain"/>
    <property type="match status" value="1"/>
</dbReference>
<dbReference type="PROSITE" id="PS50005">
    <property type="entry name" value="TPR"/>
    <property type="match status" value="1"/>
</dbReference>
<dbReference type="EMBL" id="UOET01000492">
    <property type="protein sequence ID" value="VAW30243.1"/>
    <property type="molecule type" value="Genomic_DNA"/>
</dbReference>
<proteinExistence type="predicted"/>
<dbReference type="InterPro" id="IPR011659">
    <property type="entry name" value="WD40"/>
</dbReference>
<dbReference type="SMART" id="SM00028">
    <property type="entry name" value="TPR"/>
    <property type="match status" value="2"/>
</dbReference>
<accession>A0A3B0UPS7</accession>
<feature type="non-terminal residue" evidence="1">
    <location>
        <position position="381"/>
    </location>
</feature>
<dbReference type="SUPFAM" id="SSF48452">
    <property type="entry name" value="TPR-like"/>
    <property type="match status" value="1"/>
</dbReference>